<dbReference type="InterPro" id="IPR048444">
    <property type="entry name" value="DNMK"/>
</dbReference>
<dbReference type="EMBL" id="LR796484">
    <property type="protein sequence ID" value="CAB4148130.1"/>
    <property type="molecule type" value="Genomic_DNA"/>
</dbReference>
<proteinExistence type="predicted"/>
<reference evidence="1" key="1">
    <citation type="submission" date="2020-04" db="EMBL/GenBank/DDBJ databases">
        <authorList>
            <person name="Chiriac C."/>
            <person name="Salcher M."/>
            <person name="Ghai R."/>
            <person name="Kavagutti S V."/>
        </authorList>
    </citation>
    <scope>NUCLEOTIDE SEQUENCE</scope>
</reference>
<evidence type="ECO:0008006" key="3">
    <source>
        <dbReference type="Google" id="ProtNLM"/>
    </source>
</evidence>
<evidence type="ECO:0000313" key="1">
    <source>
        <dbReference type="EMBL" id="CAB4148130.1"/>
    </source>
</evidence>
<dbReference type="SUPFAM" id="SSF52540">
    <property type="entry name" value="P-loop containing nucleoside triphosphate hydrolases"/>
    <property type="match status" value="1"/>
</dbReference>
<dbReference type="Pfam" id="PF21448">
    <property type="entry name" value="DNMK"/>
    <property type="match status" value="1"/>
</dbReference>
<sequence length="176" mass="19653">MIIGLSGYARSGKDTVAGMLMGIHGYERVAFADTIRNLLFAMDPLVMHGDMPFRLQDIVESKGWETAKTEYPEVRRLLQDLGVGGRTLIEDGIWINAALKDFGKEDKVVVTDVRFKNEAARIKNMGGHVWRINRINVGPANDHISEVDLDDWAFDGVITNNSDMPNLIKQIRALLG</sequence>
<gene>
    <name evidence="1" type="ORF">UFOVP429_114</name>
    <name evidence="2" type="ORF">UFOVP696_53</name>
</gene>
<organism evidence="1">
    <name type="scientific">uncultured Caudovirales phage</name>
    <dbReference type="NCBI Taxonomy" id="2100421"/>
    <lineage>
        <taxon>Viruses</taxon>
        <taxon>Duplodnaviria</taxon>
        <taxon>Heunggongvirae</taxon>
        <taxon>Uroviricota</taxon>
        <taxon>Caudoviricetes</taxon>
        <taxon>Peduoviridae</taxon>
        <taxon>Maltschvirus</taxon>
        <taxon>Maltschvirus maltsch</taxon>
    </lineage>
</organism>
<dbReference type="InterPro" id="IPR027417">
    <property type="entry name" value="P-loop_NTPase"/>
</dbReference>
<dbReference type="EMBL" id="LR796666">
    <property type="protein sequence ID" value="CAB4158185.1"/>
    <property type="molecule type" value="Genomic_DNA"/>
</dbReference>
<evidence type="ECO:0000313" key="2">
    <source>
        <dbReference type="EMBL" id="CAB4158185.1"/>
    </source>
</evidence>
<dbReference type="Gene3D" id="3.40.50.300">
    <property type="entry name" value="P-loop containing nucleotide triphosphate hydrolases"/>
    <property type="match status" value="1"/>
</dbReference>
<protein>
    <recommendedName>
        <fullName evidence="3">DNMP kinase</fullName>
    </recommendedName>
</protein>
<name>A0A6J5MT64_9CAUD</name>
<accession>A0A6J5MT64</accession>